<keyword evidence="5 6" id="KW-0949">S-adenosyl-L-methionine</keyword>
<dbReference type="eggNOG" id="COG2226">
    <property type="taxonomic scope" value="Bacteria"/>
</dbReference>
<dbReference type="InterPro" id="IPR029063">
    <property type="entry name" value="SAM-dependent_MTases_sf"/>
</dbReference>
<dbReference type="HAMAP" id="MF_01813">
    <property type="entry name" value="MenG_UbiE_methyltr"/>
    <property type="match status" value="1"/>
</dbReference>
<evidence type="ECO:0000256" key="2">
    <source>
        <dbReference type="ARBA" id="ARBA00022603"/>
    </source>
</evidence>
<comment type="similarity">
    <text evidence="6">Belongs to the class I-like SAM-binding methyltransferase superfamily. MenG/UbiE family.</text>
</comment>
<comment type="caution">
    <text evidence="6">Lacks conserved residue(s) required for the propagation of feature annotation.</text>
</comment>
<keyword evidence="4 6" id="KW-0831">Ubiquinone biosynthesis</keyword>
<dbReference type="KEGG" id="ttu:TERTU_3278"/>
<dbReference type="EC" id="2.1.1.201" evidence="6"/>
<evidence type="ECO:0000313" key="8">
    <source>
        <dbReference type="Proteomes" id="UP000009080"/>
    </source>
</evidence>
<dbReference type="Proteomes" id="UP000009080">
    <property type="component" value="Chromosome"/>
</dbReference>
<feature type="binding site" evidence="6">
    <location>
        <position position="104"/>
    </location>
    <ligand>
        <name>S-adenosyl-L-methionine</name>
        <dbReference type="ChEBI" id="CHEBI:59789"/>
    </ligand>
</feature>
<dbReference type="EC" id="2.1.1.163" evidence="6"/>
<evidence type="ECO:0000256" key="3">
    <source>
        <dbReference type="ARBA" id="ARBA00022679"/>
    </source>
</evidence>
<dbReference type="GO" id="GO:0009060">
    <property type="term" value="P:aerobic respiration"/>
    <property type="evidence" value="ECO:0007669"/>
    <property type="project" value="UniProtKB-UniRule"/>
</dbReference>
<dbReference type="UniPathway" id="UPA00079">
    <property type="reaction ID" value="UER00169"/>
</dbReference>
<sequence>MEDRPDRRVHLRVLRAIRAALLECSNMQDGKQSSVAPHPVLSDYYESGEARRKKVDAMFDSSAQHYDWITKMMSFGSGGWYRRQALLRVGVGAGHQVLDVGAGTGEVSLIEQELVGSDGFVVALDPSKGMLSVAVENGVQRATMGLGEALPFPDNTFDFVTMSYALRHVADLQAAFEEYRRVLKPGGKMLLLEITRPEGALTTAALKVYMKGIIPTVTRVFRGSKEAEELMRYYWDTIDQCVPPAKILDAMASAGVSNPQRNKVMGIFSEYIGSK</sequence>
<dbReference type="Gene3D" id="3.40.50.150">
    <property type="entry name" value="Vaccinia Virus protein VP39"/>
    <property type="match status" value="1"/>
</dbReference>
<dbReference type="EMBL" id="CP001614">
    <property type="protein sequence ID" value="ACR12263.1"/>
    <property type="molecule type" value="Genomic_DNA"/>
</dbReference>
<feature type="binding site" evidence="6">
    <location>
        <position position="125"/>
    </location>
    <ligand>
        <name>S-adenosyl-L-methionine</name>
        <dbReference type="ChEBI" id="CHEBI:59789"/>
    </ligand>
</feature>
<dbReference type="UniPathway" id="UPA00232"/>
<keyword evidence="8" id="KW-1185">Reference proteome</keyword>
<comment type="function">
    <text evidence="6">Methyltransferase required for the conversion of demethylmenaquinol (DMKH2) to menaquinol (MKH2) and the conversion of 2-polyprenyl-6-methoxy-1,4-benzoquinol (DDMQH2) to 2-polyprenyl-3-methyl-6-methoxy-1,4-benzoquinol (DMQH2).</text>
</comment>
<comment type="pathway">
    <text evidence="6">Quinol/quinone metabolism; menaquinone biosynthesis; menaquinol from 1,4-dihydroxy-2-naphthoate: step 2/2.</text>
</comment>
<dbReference type="GO" id="GO:0032259">
    <property type="term" value="P:methylation"/>
    <property type="evidence" value="ECO:0007669"/>
    <property type="project" value="UniProtKB-KW"/>
</dbReference>
<dbReference type="GO" id="GO:0008425">
    <property type="term" value="F:2-methoxy-6-polyprenyl-1,4-benzoquinol methyltransferase activity"/>
    <property type="evidence" value="ECO:0007669"/>
    <property type="project" value="UniProtKB-UniRule"/>
</dbReference>
<proteinExistence type="inferred from homology"/>
<dbReference type="PANTHER" id="PTHR43591:SF24">
    <property type="entry name" value="2-METHOXY-6-POLYPRENYL-1,4-BENZOQUINOL METHYLASE, MITOCHONDRIAL"/>
    <property type="match status" value="1"/>
</dbReference>
<reference evidence="7 8" key="1">
    <citation type="journal article" date="2009" name="PLoS ONE">
        <title>The complete genome of Teredinibacter turnerae T7901: an intracellular endosymbiont of marine wood-boring bivalves (shipworms).</title>
        <authorList>
            <person name="Yang J.C."/>
            <person name="Madupu R."/>
            <person name="Durkin A.S."/>
            <person name="Ekborg N.A."/>
            <person name="Pedamallu C.S."/>
            <person name="Hostetler J.B."/>
            <person name="Radune D."/>
            <person name="Toms B.S."/>
            <person name="Henrissat B."/>
            <person name="Coutinho P.M."/>
            <person name="Schwarz S."/>
            <person name="Field L."/>
            <person name="Trindade-Silva A.E."/>
            <person name="Soares C.A.G."/>
            <person name="Elshahawi S."/>
            <person name="Hanora A."/>
            <person name="Schmidt E.W."/>
            <person name="Haygood M.G."/>
            <person name="Posfai J."/>
            <person name="Benner J."/>
            <person name="Madinger C."/>
            <person name="Nove J."/>
            <person name="Anton B."/>
            <person name="Chaudhary K."/>
            <person name="Foster J."/>
            <person name="Holman A."/>
            <person name="Kumar S."/>
            <person name="Lessard P.A."/>
            <person name="Luyten Y.A."/>
            <person name="Slatko B."/>
            <person name="Wood N."/>
            <person name="Wu B."/>
            <person name="Teplitski M."/>
            <person name="Mougous J.D."/>
            <person name="Ward N."/>
            <person name="Eisen J.A."/>
            <person name="Badger J.H."/>
            <person name="Distel D.L."/>
        </authorList>
    </citation>
    <scope>NUCLEOTIDE SEQUENCE [LARGE SCALE GENOMIC DNA]</scope>
    <source>
        <strain evidence="8">ATCC 39867 / T7901</strain>
    </source>
</reference>
<dbReference type="AlphaFoldDB" id="C5BQ15"/>
<evidence type="ECO:0000313" key="7">
    <source>
        <dbReference type="EMBL" id="ACR12263.1"/>
    </source>
</evidence>
<protein>
    <recommendedName>
        <fullName evidence="6">Ubiquinone/menaquinone biosynthesis C-methyltransferase UbiE</fullName>
        <ecNumber evidence="6">2.1.1.163</ecNumber>
        <ecNumber evidence="6">2.1.1.201</ecNumber>
    </recommendedName>
    <alternativeName>
        <fullName evidence="6">2-methoxy-6-polyprenyl-1,4-benzoquinol methylase</fullName>
    </alternativeName>
    <alternativeName>
        <fullName evidence="6">Demethylmenaquinone methyltransferase</fullName>
    </alternativeName>
</protein>
<dbReference type="STRING" id="377629.TERTU_3278"/>
<dbReference type="PROSITE" id="PS51608">
    <property type="entry name" value="SAM_MT_UBIE"/>
    <property type="match status" value="1"/>
</dbReference>
<evidence type="ECO:0000256" key="5">
    <source>
        <dbReference type="ARBA" id="ARBA00022691"/>
    </source>
</evidence>
<gene>
    <name evidence="6" type="primary">ubiE</name>
    <name evidence="7" type="ordered locus">TERTU_3278</name>
</gene>
<dbReference type="CDD" id="cd02440">
    <property type="entry name" value="AdoMet_MTases"/>
    <property type="match status" value="1"/>
</dbReference>
<keyword evidence="1 6" id="KW-0474">Menaquinone biosynthesis</keyword>
<dbReference type="GO" id="GO:0043770">
    <property type="term" value="F:demethylmenaquinone methyltransferase activity"/>
    <property type="evidence" value="ECO:0007669"/>
    <property type="project" value="UniProtKB-UniRule"/>
</dbReference>
<name>C5BQ15_TERTT</name>
<dbReference type="InterPro" id="IPR023576">
    <property type="entry name" value="UbiE/COQ5_MeTrFase_CS"/>
</dbReference>
<evidence type="ECO:0000256" key="1">
    <source>
        <dbReference type="ARBA" id="ARBA00022428"/>
    </source>
</evidence>
<organism evidence="7 8">
    <name type="scientific">Teredinibacter turnerae (strain ATCC 39867 / T7901)</name>
    <dbReference type="NCBI Taxonomy" id="377629"/>
    <lineage>
        <taxon>Bacteria</taxon>
        <taxon>Pseudomonadati</taxon>
        <taxon>Pseudomonadota</taxon>
        <taxon>Gammaproteobacteria</taxon>
        <taxon>Cellvibrionales</taxon>
        <taxon>Cellvibrionaceae</taxon>
        <taxon>Teredinibacter</taxon>
    </lineage>
</organism>
<dbReference type="PANTHER" id="PTHR43591">
    <property type="entry name" value="METHYLTRANSFERASE"/>
    <property type="match status" value="1"/>
</dbReference>
<dbReference type="Pfam" id="PF01209">
    <property type="entry name" value="Ubie_methyltran"/>
    <property type="match status" value="1"/>
</dbReference>
<dbReference type="HOGENOM" id="CLU_037990_0_0_6"/>
<accession>C5BQ15</accession>
<dbReference type="GO" id="GO:0009234">
    <property type="term" value="P:menaquinone biosynthetic process"/>
    <property type="evidence" value="ECO:0007669"/>
    <property type="project" value="UniProtKB-UniRule"/>
</dbReference>
<comment type="catalytic activity">
    <reaction evidence="6">
        <text>a 2-methoxy-6-(all-trans-polyprenyl)benzene-1,4-diol + S-adenosyl-L-methionine = a 5-methoxy-2-methyl-3-(all-trans-polyprenyl)benzene-1,4-diol + S-adenosyl-L-homocysteine + H(+)</text>
        <dbReference type="Rhea" id="RHEA:28286"/>
        <dbReference type="Rhea" id="RHEA-COMP:10858"/>
        <dbReference type="Rhea" id="RHEA-COMP:10859"/>
        <dbReference type="ChEBI" id="CHEBI:15378"/>
        <dbReference type="ChEBI" id="CHEBI:57856"/>
        <dbReference type="ChEBI" id="CHEBI:59789"/>
        <dbReference type="ChEBI" id="CHEBI:84166"/>
        <dbReference type="ChEBI" id="CHEBI:84167"/>
        <dbReference type="EC" id="2.1.1.201"/>
    </reaction>
</comment>
<evidence type="ECO:0000256" key="6">
    <source>
        <dbReference type="HAMAP-Rule" id="MF_01813"/>
    </source>
</evidence>
<dbReference type="PROSITE" id="PS01184">
    <property type="entry name" value="UBIE_2"/>
    <property type="match status" value="1"/>
</dbReference>
<keyword evidence="2 6" id="KW-0489">Methyltransferase</keyword>
<comment type="pathway">
    <text evidence="6">Cofactor biosynthesis; ubiquinone biosynthesis.</text>
</comment>
<keyword evidence="3 6" id="KW-0808">Transferase</keyword>
<dbReference type="InterPro" id="IPR004033">
    <property type="entry name" value="UbiE/COQ5_MeTrFase"/>
</dbReference>
<dbReference type="SUPFAM" id="SSF53335">
    <property type="entry name" value="S-adenosyl-L-methionine-dependent methyltransferases"/>
    <property type="match status" value="1"/>
</dbReference>
<evidence type="ECO:0000256" key="4">
    <source>
        <dbReference type="ARBA" id="ARBA00022688"/>
    </source>
</evidence>
<comment type="catalytic activity">
    <reaction evidence="6">
        <text>a 2-demethylmenaquinol + S-adenosyl-L-methionine = a menaquinol + S-adenosyl-L-homocysteine + H(+)</text>
        <dbReference type="Rhea" id="RHEA:42640"/>
        <dbReference type="Rhea" id="RHEA-COMP:9539"/>
        <dbReference type="Rhea" id="RHEA-COMP:9563"/>
        <dbReference type="ChEBI" id="CHEBI:15378"/>
        <dbReference type="ChEBI" id="CHEBI:18151"/>
        <dbReference type="ChEBI" id="CHEBI:55437"/>
        <dbReference type="ChEBI" id="CHEBI:57856"/>
        <dbReference type="ChEBI" id="CHEBI:59789"/>
        <dbReference type="EC" id="2.1.1.163"/>
    </reaction>
</comment>
<feature type="binding site" evidence="6">
    <location>
        <position position="163"/>
    </location>
    <ligand>
        <name>S-adenosyl-L-methionine</name>
        <dbReference type="ChEBI" id="CHEBI:59789"/>
    </ligand>
</feature>